<dbReference type="PANTHER" id="PTHR10221">
    <property type="entry name" value="TRANSCRIPTION INITIATION FACTOR TFIID SUBUNIT 6"/>
    <property type="match status" value="1"/>
</dbReference>
<evidence type="ECO:0000256" key="5">
    <source>
        <dbReference type="ARBA" id="ARBA00023242"/>
    </source>
</evidence>
<dbReference type="GO" id="GO:0046695">
    <property type="term" value="C:SLIK (SAGA-like) complex"/>
    <property type="evidence" value="ECO:0007669"/>
    <property type="project" value="InterPro"/>
</dbReference>
<feature type="domain" description="TATA box binding protein associated factor (TAF) histone-like fold" evidence="6">
    <location>
        <begin position="123"/>
        <end position="159"/>
    </location>
</feature>
<dbReference type="InterPro" id="IPR004823">
    <property type="entry name" value="TAF_TATA-bd_Histone-like_dom"/>
</dbReference>
<evidence type="ECO:0000259" key="7">
    <source>
        <dbReference type="Pfam" id="PF07571"/>
    </source>
</evidence>
<organism evidence="8 9">
    <name type="scientific">Caenorhabditis bovis</name>
    <dbReference type="NCBI Taxonomy" id="2654633"/>
    <lineage>
        <taxon>Eukaryota</taxon>
        <taxon>Metazoa</taxon>
        <taxon>Ecdysozoa</taxon>
        <taxon>Nematoda</taxon>
        <taxon>Chromadorea</taxon>
        <taxon>Rhabditida</taxon>
        <taxon>Rhabditina</taxon>
        <taxon>Rhabditomorpha</taxon>
        <taxon>Rhabditoidea</taxon>
        <taxon>Rhabditidae</taxon>
        <taxon>Peloderinae</taxon>
        <taxon>Caenorhabditis</taxon>
    </lineage>
</organism>
<comment type="similarity">
    <text evidence="2">Belongs to the TAF6 family.</text>
</comment>
<dbReference type="GO" id="GO:0005669">
    <property type="term" value="C:transcription factor TFIID complex"/>
    <property type="evidence" value="ECO:0007669"/>
    <property type="project" value="InterPro"/>
</dbReference>
<dbReference type="SUPFAM" id="SSF47113">
    <property type="entry name" value="Histone-fold"/>
    <property type="match status" value="1"/>
</dbReference>
<dbReference type="Gene3D" id="1.10.20.10">
    <property type="entry name" value="Histone, subunit A"/>
    <property type="match status" value="1"/>
</dbReference>
<dbReference type="GO" id="GO:0046982">
    <property type="term" value="F:protein heterodimerization activity"/>
    <property type="evidence" value="ECO:0007669"/>
    <property type="project" value="InterPro"/>
</dbReference>
<dbReference type="CDD" id="cd08050">
    <property type="entry name" value="TAF6C"/>
    <property type="match status" value="1"/>
</dbReference>
<sequence>MSLIHDGSDTIGKYIIYDGRLIKAKSAKIVPSETKDDFFKSLMSLCAAQNAKHIRKYHEKEDRIVQTKNDISESKMKRVKNIEDIHVDTSSMPAALGEVLRNLSRDPMSSNLANCLTGKGAESVGNAVRQVLRNIVKEAKKLANHGNRKRLMTEDIDLAVTVLRLNPDLLFPVAKSSANTERTYWGRRIMRRPPHTISAQSAEIVSNEKFYDVPIIREHWLCIEGVQPSVPENAISSEVKKKIKDEMENMQRNYGYGALGVRKEKNLEKRLSKQQFSLEHQVLFNDIVNMIASGTPIERQKALQTVETDSGLQFLAGRFVILIAEGVRVNIGSRNVRGVSNLLKLTWSLMKNPRICLERYLHVLVPALLSCVVAKSIIPLVDVGRAGPSSSKSRTSVIGIGPTDIVISKEEELKLQQDLELEFRIRETSGRLLAQICEKYPTQHVNARLVQILRKVLTGCVDLASIYGALCTYFALGYLTIYSVLIPRLHEIFCAIHSFTVDDVQAVKTAPTKLKKIAVEFESKRLEWCKNRIVELVMKILYEFETSSVSERKVISEQSFVDSYAEFGTMFFRYLIETGKIDEIGRISANRESILKLPQRKSTYQTDARIPVPYKSSNYTEPQRKSQIDEDMLDDLLDDSNRPWVEVSKRVDLNNEEEKSECSSNFFGRARLVIVRKNAERKIAYFRPLEPISMPTAPTIRRGLGKIVENRAAPIPGNIAAAGVRTSRSAISVDDQALSLISKDPSELLRKYLNRNSDQAAAAVYGRKVDNSEIGQKTLDRLISEAAYKLNTVSLPNAVCGQTFPPSFKSEVNRGKFLTPTIQRTNQL</sequence>
<evidence type="ECO:0000256" key="3">
    <source>
        <dbReference type="ARBA" id="ARBA00023015"/>
    </source>
</evidence>
<feature type="domain" description="TAF6 C-terminal HEAT repeat" evidence="7">
    <location>
        <begin position="273"/>
        <end position="489"/>
    </location>
</feature>
<evidence type="ECO:0000256" key="2">
    <source>
        <dbReference type="ARBA" id="ARBA00007688"/>
    </source>
</evidence>
<dbReference type="OrthoDB" id="361039at2759"/>
<dbReference type="InterPro" id="IPR011442">
    <property type="entry name" value="TAF6_C"/>
</dbReference>
<evidence type="ECO:0008006" key="10">
    <source>
        <dbReference type="Google" id="ProtNLM"/>
    </source>
</evidence>
<keyword evidence="9" id="KW-1185">Reference proteome</keyword>
<dbReference type="Pfam" id="PF02969">
    <property type="entry name" value="TAF"/>
    <property type="match status" value="1"/>
</dbReference>
<dbReference type="GO" id="GO:0016251">
    <property type="term" value="F:RNA polymerase II general transcription initiation factor activity"/>
    <property type="evidence" value="ECO:0007669"/>
    <property type="project" value="InterPro"/>
</dbReference>
<keyword evidence="4" id="KW-0804">Transcription</keyword>
<dbReference type="Proteomes" id="UP000494206">
    <property type="component" value="Unassembled WGS sequence"/>
</dbReference>
<accession>A0A8S1FBY0</accession>
<proteinExistence type="inferred from homology"/>
<evidence type="ECO:0000256" key="4">
    <source>
        <dbReference type="ARBA" id="ARBA00023163"/>
    </source>
</evidence>
<dbReference type="GO" id="GO:0003713">
    <property type="term" value="F:transcription coactivator activity"/>
    <property type="evidence" value="ECO:0007669"/>
    <property type="project" value="TreeGrafter"/>
</dbReference>
<dbReference type="Gene3D" id="1.25.40.770">
    <property type="entry name" value="TAF6, C-terminal HEAT repeat domain"/>
    <property type="match status" value="1"/>
</dbReference>
<dbReference type="GO" id="GO:0051123">
    <property type="term" value="P:RNA polymerase II preinitiation complex assembly"/>
    <property type="evidence" value="ECO:0007669"/>
    <property type="project" value="TreeGrafter"/>
</dbReference>
<dbReference type="PANTHER" id="PTHR10221:SF20">
    <property type="entry name" value="TAF6 C-TERMINAL HEAT REPEAT DOMAIN-CONTAINING PROTEIN"/>
    <property type="match status" value="1"/>
</dbReference>
<dbReference type="EMBL" id="CADEPM010000009">
    <property type="protein sequence ID" value="CAB3409925.1"/>
    <property type="molecule type" value="Genomic_DNA"/>
</dbReference>
<keyword evidence="5" id="KW-0539">Nucleus</keyword>
<evidence type="ECO:0000313" key="8">
    <source>
        <dbReference type="EMBL" id="CAB3409925.1"/>
    </source>
</evidence>
<reference evidence="8 9" key="1">
    <citation type="submission" date="2020-04" db="EMBL/GenBank/DDBJ databases">
        <authorList>
            <person name="Laetsch R D."/>
            <person name="Stevens L."/>
            <person name="Kumar S."/>
            <person name="Blaxter L. M."/>
        </authorList>
    </citation>
    <scope>NUCLEOTIDE SEQUENCE [LARGE SCALE GENOMIC DNA]</scope>
</reference>
<dbReference type="InterPro" id="IPR037796">
    <property type="entry name" value="TAF6"/>
</dbReference>
<dbReference type="Pfam" id="PF07571">
    <property type="entry name" value="TAF6_C"/>
    <property type="match status" value="1"/>
</dbReference>
<dbReference type="GO" id="GO:0000124">
    <property type="term" value="C:SAGA complex"/>
    <property type="evidence" value="ECO:0007669"/>
    <property type="project" value="InterPro"/>
</dbReference>
<evidence type="ECO:0000313" key="9">
    <source>
        <dbReference type="Proteomes" id="UP000494206"/>
    </source>
</evidence>
<comment type="caution">
    <text evidence="8">The sequence shown here is derived from an EMBL/GenBank/DDBJ whole genome shotgun (WGS) entry which is preliminary data.</text>
</comment>
<keyword evidence="3" id="KW-0805">Transcription regulation</keyword>
<dbReference type="InterPro" id="IPR046344">
    <property type="entry name" value="TAF6_C_sf"/>
</dbReference>
<gene>
    <name evidence="8" type="ORF">CBOVIS_LOCUS11517</name>
</gene>
<evidence type="ECO:0000256" key="1">
    <source>
        <dbReference type="ARBA" id="ARBA00004123"/>
    </source>
</evidence>
<dbReference type="AlphaFoldDB" id="A0A8S1FBY0"/>
<protein>
    <recommendedName>
        <fullName evidence="10">TAF6 C-terminal HEAT repeat domain-containing protein</fullName>
    </recommendedName>
</protein>
<dbReference type="InterPro" id="IPR009072">
    <property type="entry name" value="Histone-fold"/>
</dbReference>
<evidence type="ECO:0000259" key="6">
    <source>
        <dbReference type="Pfam" id="PF02969"/>
    </source>
</evidence>
<comment type="subcellular location">
    <subcellularLocation>
        <location evidence="1">Nucleus</location>
    </subcellularLocation>
</comment>
<name>A0A8S1FBY0_9PELO</name>